<dbReference type="AlphaFoldDB" id="A0AAD4TEL8"/>
<feature type="non-terminal residue" evidence="2">
    <location>
        <position position="219"/>
    </location>
</feature>
<evidence type="ECO:0000313" key="3">
    <source>
        <dbReference type="Proteomes" id="UP001202328"/>
    </source>
</evidence>
<evidence type="ECO:0000256" key="1">
    <source>
        <dbReference type="SAM" id="MobiDB-lite"/>
    </source>
</evidence>
<protein>
    <submittedName>
        <fullName evidence="2">Uncharacterized protein</fullName>
    </submittedName>
</protein>
<feature type="region of interest" description="Disordered" evidence="1">
    <location>
        <begin position="42"/>
        <end position="66"/>
    </location>
</feature>
<evidence type="ECO:0000313" key="2">
    <source>
        <dbReference type="EMBL" id="KAI3956636.1"/>
    </source>
</evidence>
<proteinExistence type="predicted"/>
<dbReference type="Proteomes" id="UP001202328">
    <property type="component" value="Unassembled WGS sequence"/>
</dbReference>
<feature type="region of interest" description="Disordered" evidence="1">
    <location>
        <begin position="148"/>
        <end position="219"/>
    </location>
</feature>
<name>A0AAD4TEL8_9MAGN</name>
<accession>A0AAD4TEL8</accession>
<keyword evidence="3" id="KW-1185">Reference proteome</keyword>
<dbReference type="EMBL" id="JAJJMB010001567">
    <property type="protein sequence ID" value="KAI3956636.1"/>
    <property type="molecule type" value="Genomic_DNA"/>
</dbReference>
<organism evidence="2 3">
    <name type="scientific">Papaver atlanticum</name>
    <dbReference type="NCBI Taxonomy" id="357466"/>
    <lineage>
        <taxon>Eukaryota</taxon>
        <taxon>Viridiplantae</taxon>
        <taxon>Streptophyta</taxon>
        <taxon>Embryophyta</taxon>
        <taxon>Tracheophyta</taxon>
        <taxon>Spermatophyta</taxon>
        <taxon>Magnoliopsida</taxon>
        <taxon>Ranunculales</taxon>
        <taxon>Papaveraceae</taxon>
        <taxon>Papaveroideae</taxon>
        <taxon>Papaver</taxon>
    </lineage>
</organism>
<comment type="caution">
    <text evidence="2">The sequence shown here is derived from an EMBL/GenBank/DDBJ whole genome shotgun (WGS) entry which is preliminary data.</text>
</comment>
<feature type="compositionally biased region" description="Polar residues" evidence="1">
    <location>
        <begin position="159"/>
        <end position="170"/>
    </location>
</feature>
<reference evidence="2" key="1">
    <citation type="submission" date="2022-04" db="EMBL/GenBank/DDBJ databases">
        <title>A functionally conserved STORR gene fusion in Papaver species that diverged 16.8 million years ago.</title>
        <authorList>
            <person name="Catania T."/>
        </authorList>
    </citation>
    <scope>NUCLEOTIDE SEQUENCE</scope>
    <source>
        <strain evidence="2">S-188037</strain>
    </source>
</reference>
<feature type="compositionally biased region" description="Low complexity" evidence="1">
    <location>
        <begin position="44"/>
        <end position="56"/>
    </location>
</feature>
<gene>
    <name evidence="2" type="ORF">MKW98_022024</name>
</gene>
<feature type="region of interest" description="Disordered" evidence="1">
    <location>
        <begin position="1"/>
        <end position="23"/>
    </location>
</feature>
<sequence length="219" mass="24604">SLHNGLQLPIPHQPGTGNANSVPLDTAHTHYYGYKDFVPPMQRPGLSSSSDPSCSFPGPPHTSIQTGNNAQQIDGVAALHNKNYHLQPPPPMLSNQFSYVQADQRAHSWMEASSSSFTKRFQFGHDMHRDSMYDSSQERMQHEIDERCRLPPPPIHLGSVQSDNTDSSYAPASYYGPPDAIPNREWSYPPRSLNYRHSTPQRRPEISGPNGASNYWRPR</sequence>